<name>A0A1M4XRA6_9BACE</name>
<evidence type="ECO:0000313" key="2">
    <source>
        <dbReference type="Proteomes" id="UP000184509"/>
    </source>
</evidence>
<protein>
    <submittedName>
        <fullName evidence="1">Motility quorum-sensing regulator, toxin of MqsA</fullName>
    </submittedName>
</protein>
<gene>
    <name evidence="1" type="ORF">SAMN05444405_104105</name>
</gene>
<proteinExistence type="predicted"/>
<dbReference type="EMBL" id="FQTV01000004">
    <property type="protein sequence ID" value="SHE95975.1"/>
    <property type="molecule type" value="Genomic_DNA"/>
</dbReference>
<dbReference type="Proteomes" id="UP000184509">
    <property type="component" value="Unassembled WGS sequence"/>
</dbReference>
<dbReference type="AlphaFoldDB" id="A0A1M4XRA6"/>
<reference evidence="1 2" key="1">
    <citation type="submission" date="2016-11" db="EMBL/GenBank/DDBJ databases">
        <authorList>
            <person name="Jaros S."/>
            <person name="Januszkiewicz K."/>
            <person name="Wedrychowicz H."/>
        </authorList>
    </citation>
    <scope>NUCLEOTIDE SEQUENCE [LARGE SCALE GENOMIC DNA]</scope>
    <source>
        <strain evidence="1 2">DSM 26991</strain>
    </source>
</reference>
<evidence type="ECO:0000313" key="1">
    <source>
        <dbReference type="EMBL" id="SHE95975.1"/>
    </source>
</evidence>
<organism evidence="1 2">
    <name type="scientific">Bacteroides luti</name>
    <dbReference type="NCBI Taxonomy" id="1297750"/>
    <lineage>
        <taxon>Bacteria</taxon>
        <taxon>Pseudomonadati</taxon>
        <taxon>Bacteroidota</taxon>
        <taxon>Bacteroidia</taxon>
        <taxon>Bacteroidales</taxon>
        <taxon>Bacteroidaceae</taxon>
        <taxon>Bacteroides</taxon>
    </lineage>
</organism>
<accession>A0A1M4XRA6</accession>
<sequence>MFSKEQMVKSEQEVEAFLRQFKPKFSLWGIIFLNRDKNIEALKLLGITPHAREEIIKEIEVDDYVETIDAIGFGDMWVFGKDYDGTELYIKISMGNTNNRTICISFHTAEFPMKYAFK</sequence>
<keyword evidence="2" id="KW-1185">Reference proteome</keyword>
<dbReference type="STRING" id="1297750.SAMN05444405_104105"/>